<dbReference type="Pfam" id="PF17746">
    <property type="entry name" value="SfsA_N"/>
    <property type="match status" value="1"/>
</dbReference>
<sequence length="239" mass="27388">MNKFQEVEIIFPKPLTRAFFIQRKKRFIIEAIHKLSGKKLWVHTNNTGSMLGLLKQNREILISKSKNKKRKLPYTLEAINIGGLWVGVNTSYPNKILKLLWEKKCLDEWKDISFQPEVFSGKSRLDACLGSGKDKIWIEAKNVTLVEDEVAYFPDAPTLRGANHLRELISLCQKGFKTYCIFLIQRSDAKCFSPADFIDSEYAKLFWQAVKIGVKVIPLKAKISPRGLTLINVLKIMTS</sequence>
<dbReference type="AlphaFoldDB" id="A0A1H0ERS8"/>
<dbReference type="STRING" id="206665.SAMN04488516_10918"/>
<dbReference type="InterPro" id="IPR005224">
    <property type="entry name" value="SfsA"/>
</dbReference>
<dbReference type="Proteomes" id="UP000199602">
    <property type="component" value="Unassembled WGS sequence"/>
</dbReference>
<dbReference type="OrthoDB" id="9802365at2"/>
<protein>
    <recommendedName>
        <fullName evidence="1">Sugar fermentation stimulation protein homolog</fullName>
    </recommendedName>
</protein>
<dbReference type="RefSeq" id="WP_092065743.1">
    <property type="nucleotide sequence ID" value="NZ_FNIN01000009.1"/>
</dbReference>
<dbReference type="EMBL" id="FNIN01000009">
    <property type="protein sequence ID" value="SDN84989.1"/>
    <property type="molecule type" value="Genomic_DNA"/>
</dbReference>
<dbReference type="HAMAP" id="MF_00095">
    <property type="entry name" value="SfsA"/>
    <property type="match status" value="1"/>
</dbReference>
<accession>A0A1H0ERS8</accession>
<dbReference type="Gene3D" id="2.40.50.580">
    <property type="match status" value="1"/>
</dbReference>
<dbReference type="GO" id="GO:0003677">
    <property type="term" value="F:DNA binding"/>
    <property type="evidence" value="ECO:0007669"/>
    <property type="project" value="InterPro"/>
</dbReference>
<gene>
    <name evidence="1" type="primary">sfsA</name>
    <name evidence="4" type="ORF">SAMN04488516_10918</name>
</gene>
<dbReference type="PANTHER" id="PTHR30545:SF2">
    <property type="entry name" value="SUGAR FERMENTATION STIMULATION PROTEIN A"/>
    <property type="match status" value="1"/>
</dbReference>
<feature type="domain" description="Sugar fermentation stimulation protein C-terminal" evidence="2">
    <location>
        <begin position="92"/>
        <end position="226"/>
    </location>
</feature>
<evidence type="ECO:0000313" key="4">
    <source>
        <dbReference type="EMBL" id="SDN84989.1"/>
    </source>
</evidence>
<dbReference type="CDD" id="cd22359">
    <property type="entry name" value="SfsA-like_bacterial"/>
    <property type="match status" value="1"/>
</dbReference>
<evidence type="ECO:0000313" key="5">
    <source>
        <dbReference type="Proteomes" id="UP000199602"/>
    </source>
</evidence>
<comment type="similarity">
    <text evidence="1">Belongs to the SfsA family.</text>
</comment>
<name>A0A1H0ERS8_9BACT</name>
<feature type="domain" description="SfsA N-terminal OB" evidence="3">
    <location>
        <begin position="21"/>
        <end position="88"/>
    </location>
</feature>
<dbReference type="PANTHER" id="PTHR30545">
    <property type="entry name" value="SUGAR FERMENTATION STIMULATION PROTEIN A"/>
    <property type="match status" value="1"/>
</dbReference>
<proteinExistence type="inferred from homology"/>
<dbReference type="Pfam" id="PF03749">
    <property type="entry name" value="SfsA"/>
    <property type="match status" value="1"/>
</dbReference>
<evidence type="ECO:0000259" key="3">
    <source>
        <dbReference type="Pfam" id="PF17746"/>
    </source>
</evidence>
<reference evidence="4 5" key="1">
    <citation type="submission" date="2016-10" db="EMBL/GenBank/DDBJ databases">
        <authorList>
            <person name="de Groot N.N."/>
        </authorList>
    </citation>
    <scope>NUCLEOTIDE SEQUENCE [LARGE SCALE GENOMIC DNA]</scope>
    <source>
        <strain evidence="4 5">DSM 15269</strain>
    </source>
</reference>
<organism evidence="4 5">
    <name type="scientific">Desulfonauticus submarinus</name>
    <dbReference type="NCBI Taxonomy" id="206665"/>
    <lineage>
        <taxon>Bacteria</taxon>
        <taxon>Pseudomonadati</taxon>
        <taxon>Thermodesulfobacteriota</taxon>
        <taxon>Desulfovibrionia</taxon>
        <taxon>Desulfovibrionales</taxon>
        <taxon>Desulfonauticaceae</taxon>
        <taxon>Desulfonauticus</taxon>
    </lineage>
</organism>
<dbReference type="Gene3D" id="3.40.1350.60">
    <property type="match status" value="1"/>
</dbReference>
<evidence type="ECO:0000259" key="2">
    <source>
        <dbReference type="Pfam" id="PF03749"/>
    </source>
</evidence>
<evidence type="ECO:0000256" key="1">
    <source>
        <dbReference type="HAMAP-Rule" id="MF_00095"/>
    </source>
</evidence>
<keyword evidence="5" id="KW-1185">Reference proteome</keyword>
<dbReference type="NCBIfam" id="TIGR00230">
    <property type="entry name" value="sfsA"/>
    <property type="match status" value="1"/>
</dbReference>
<dbReference type="InterPro" id="IPR040452">
    <property type="entry name" value="SfsA_C"/>
</dbReference>
<dbReference type="InterPro" id="IPR041465">
    <property type="entry name" value="SfsA_N"/>
</dbReference>